<evidence type="ECO:0000256" key="1">
    <source>
        <dbReference type="SAM" id="SignalP"/>
    </source>
</evidence>
<dbReference type="PANTHER" id="PTHR30024">
    <property type="entry name" value="ALIPHATIC SULFONATES-BINDING PROTEIN-RELATED"/>
    <property type="match status" value="1"/>
</dbReference>
<dbReference type="Pfam" id="PF09084">
    <property type="entry name" value="NMT1"/>
    <property type="match status" value="1"/>
</dbReference>
<dbReference type="InterPro" id="IPR015168">
    <property type="entry name" value="SsuA/THI5"/>
</dbReference>
<feature type="domain" description="SsuA/THI5-like" evidence="2">
    <location>
        <begin position="53"/>
        <end position="270"/>
    </location>
</feature>
<gene>
    <name evidence="3" type="ORF">ACFYNZ_16485</name>
</gene>
<dbReference type="SUPFAM" id="SSF53850">
    <property type="entry name" value="Periplasmic binding protein-like II"/>
    <property type="match status" value="1"/>
</dbReference>
<dbReference type="EMBL" id="JBIAFJ010000013">
    <property type="protein sequence ID" value="MFE9171097.1"/>
    <property type="molecule type" value="Genomic_DNA"/>
</dbReference>
<keyword evidence="4" id="KW-1185">Reference proteome</keyword>
<dbReference type="Proteomes" id="UP001601197">
    <property type="component" value="Unassembled WGS sequence"/>
</dbReference>
<dbReference type="CDD" id="cd13652">
    <property type="entry name" value="PBP2_ThiY_THI5_like_1"/>
    <property type="match status" value="1"/>
</dbReference>
<protein>
    <submittedName>
        <fullName evidence="3">ABC transporter substrate-binding protein</fullName>
    </submittedName>
</protein>
<sequence>MRASFPAVAGAAAVAVLLTACGSGGSSSPSPGGTGQAGGAADQVKVGVIPIVDVAPIYLGAKKGFFEKRNIKVSMDSGQGGAAVVPGVVSGQFQFGFSNVTSLITARSKGVPLKIVAAGNSSTGEDGKDFSGVVVKADSPIRSAKDLAGKTVSINTLKNIGDTTVRQSVKKAGGDPDSVKFVELAFPDMPAAVEEGRVDAAWVVEPFLTIAKQQGDRVIASNLVDTFPKLQISTYFTSEQLAKSNPGLVKRFTEAMDESLTYAQEHPDEARDILGSYTKIDPAVAKELTPPLWKTGINKDSLEMLAALAAEEKLTDQKLDIKQLLP</sequence>
<accession>A0ABW6KT71</accession>
<evidence type="ECO:0000259" key="2">
    <source>
        <dbReference type="Pfam" id="PF09084"/>
    </source>
</evidence>
<dbReference type="Gene3D" id="3.40.190.10">
    <property type="entry name" value="Periplasmic binding protein-like II"/>
    <property type="match status" value="2"/>
</dbReference>
<evidence type="ECO:0000313" key="4">
    <source>
        <dbReference type="Proteomes" id="UP001601197"/>
    </source>
</evidence>
<dbReference type="RefSeq" id="WP_388347999.1">
    <property type="nucleotide sequence ID" value="NZ_JBIAFJ010000013.1"/>
</dbReference>
<feature type="chain" id="PRO_5045655633" evidence="1">
    <location>
        <begin position="23"/>
        <end position="326"/>
    </location>
</feature>
<evidence type="ECO:0000313" key="3">
    <source>
        <dbReference type="EMBL" id="MFE9171097.1"/>
    </source>
</evidence>
<proteinExistence type="predicted"/>
<dbReference type="PROSITE" id="PS51257">
    <property type="entry name" value="PROKAR_LIPOPROTEIN"/>
    <property type="match status" value="1"/>
</dbReference>
<comment type="caution">
    <text evidence="3">The sequence shown here is derived from an EMBL/GenBank/DDBJ whole genome shotgun (WGS) entry which is preliminary data.</text>
</comment>
<name>A0ABW6KT71_9ACTN</name>
<feature type="signal peptide" evidence="1">
    <location>
        <begin position="1"/>
        <end position="22"/>
    </location>
</feature>
<reference evidence="3 4" key="1">
    <citation type="submission" date="2024-10" db="EMBL/GenBank/DDBJ databases">
        <title>The Natural Products Discovery Center: Release of the First 8490 Sequenced Strains for Exploring Actinobacteria Biosynthetic Diversity.</title>
        <authorList>
            <person name="Kalkreuter E."/>
            <person name="Kautsar S.A."/>
            <person name="Yang D."/>
            <person name="Bader C.D."/>
            <person name="Teijaro C.N."/>
            <person name="Fluegel L."/>
            <person name="Davis C.M."/>
            <person name="Simpson J.R."/>
            <person name="Lauterbach L."/>
            <person name="Steele A.D."/>
            <person name="Gui C."/>
            <person name="Meng S."/>
            <person name="Li G."/>
            <person name="Viehrig K."/>
            <person name="Ye F."/>
            <person name="Su P."/>
            <person name="Kiefer A.F."/>
            <person name="Nichols A."/>
            <person name="Cepeda A.J."/>
            <person name="Yan W."/>
            <person name="Fan B."/>
            <person name="Jiang Y."/>
            <person name="Adhikari A."/>
            <person name="Zheng C.-J."/>
            <person name="Schuster L."/>
            <person name="Cowan T.M."/>
            <person name="Smanski M.J."/>
            <person name="Chevrette M.G."/>
            <person name="De Carvalho L.P.S."/>
            <person name="Shen B."/>
        </authorList>
    </citation>
    <scope>NUCLEOTIDE SEQUENCE [LARGE SCALE GENOMIC DNA]</scope>
    <source>
        <strain evidence="3 4">NPDC007147</strain>
    </source>
</reference>
<keyword evidence="1" id="KW-0732">Signal</keyword>
<organism evidence="3 4">
    <name type="scientific">Streptomyces kebangsaanensis</name>
    <dbReference type="NCBI Taxonomy" id="864058"/>
    <lineage>
        <taxon>Bacteria</taxon>
        <taxon>Bacillati</taxon>
        <taxon>Actinomycetota</taxon>
        <taxon>Actinomycetes</taxon>
        <taxon>Kitasatosporales</taxon>
        <taxon>Streptomycetaceae</taxon>
        <taxon>Streptomyces</taxon>
    </lineage>
</organism>